<dbReference type="GO" id="GO:0005829">
    <property type="term" value="C:cytosol"/>
    <property type="evidence" value="ECO:0007669"/>
    <property type="project" value="InterPro"/>
</dbReference>
<keyword evidence="5" id="KW-0788">Thiol protease</keyword>
<keyword evidence="2" id="KW-0963">Cytoplasm</keyword>
<dbReference type="PANTHER" id="PTHR23402">
    <property type="entry name" value="PROTEASE FAMILY C15 PYROGLUTAMYL-PEPTIDASE I-RELATED"/>
    <property type="match status" value="1"/>
</dbReference>
<evidence type="ECO:0008006" key="8">
    <source>
        <dbReference type="Google" id="ProtNLM"/>
    </source>
</evidence>
<dbReference type="InterPro" id="IPR036440">
    <property type="entry name" value="Peptidase_C15-like_sf"/>
</dbReference>
<keyword evidence="3" id="KW-0645">Protease</keyword>
<dbReference type="InterPro" id="IPR000816">
    <property type="entry name" value="Peptidase_C15"/>
</dbReference>
<evidence type="ECO:0000256" key="2">
    <source>
        <dbReference type="ARBA" id="ARBA00022490"/>
    </source>
</evidence>
<evidence type="ECO:0000256" key="5">
    <source>
        <dbReference type="ARBA" id="ARBA00022807"/>
    </source>
</evidence>
<dbReference type="Gene3D" id="3.40.630.20">
    <property type="entry name" value="Peptidase C15, pyroglutamyl peptidase I-like"/>
    <property type="match status" value="1"/>
</dbReference>
<dbReference type="Pfam" id="PF06162">
    <property type="entry name" value="PgaPase_1"/>
    <property type="match status" value="1"/>
</dbReference>
<dbReference type="GO" id="GO:0016920">
    <property type="term" value="F:pyroglutamyl-peptidase activity"/>
    <property type="evidence" value="ECO:0007669"/>
    <property type="project" value="InterPro"/>
</dbReference>
<dbReference type="InterPro" id="IPR010381">
    <property type="entry name" value="PgaPase_1"/>
</dbReference>
<evidence type="ECO:0000313" key="7">
    <source>
        <dbReference type="Proteomes" id="UP001175271"/>
    </source>
</evidence>
<evidence type="ECO:0000256" key="3">
    <source>
        <dbReference type="ARBA" id="ARBA00022670"/>
    </source>
</evidence>
<evidence type="ECO:0000256" key="4">
    <source>
        <dbReference type="ARBA" id="ARBA00022801"/>
    </source>
</evidence>
<dbReference type="PANTHER" id="PTHR23402:SF1">
    <property type="entry name" value="PYROGLUTAMYL-PEPTIDASE I"/>
    <property type="match status" value="1"/>
</dbReference>
<comment type="similarity">
    <text evidence="1">Belongs to the peptidase C15 family.</text>
</comment>
<gene>
    <name evidence="6" type="ORF">QR680_007464</name>
</gene>
<name>A0AA39M5E6_9BILA</name>
<evidence type="ECO:0000313" key="6">
    <source>
        <dbReference type="EMBL" id="KAK0422251.1"/>
    </source>
</evidence>
<dbReference type="EMBL" id="JAUCMV010000001">
    <property type="protein sequence ID" value="KAK0422251.1"/>
    <property type="molecule type" value="Genomic_DNA"/>
</dbReference>
<evidence type="ECO:0000256" key="1">
    <source>
        <dbReference type="ARBA" id="ARBA00006641"/>
    </source>
</evidence>
<dbReference type="GO" id="GO:0006508">
    <property type="term" value="P:proteolysis"/>
    <property type="evidence" value="ECO:0007669"/>
    <property type="project" value="UniProtKB-KW"/>
</dbReference>
<keyword evidence="4" id="KW-0378">Hydrolase</keyword>
<dbReference type="SUPFAM" id="SSF53182">
    <property type="entry name" value="Pyrrolidone carboxyl peptidase (pyroglutamate aminopeptidase)"/>
    <property type="match status" value="1"/>
</dbReference>
<sequence length="209" mass="23147">MTLTSEKPHVVVTGFGPFRTYGKNPSSKLAETLLDDPEANGLYDLSCQTMTVAYDEVTRCVGDIWNGPSKPDLVIHLGVHHKPRTVHIEQCSFGLGYCSGDVKGDVPADHKNPFFTSSETITSQLDCVKLAQVVYEKDLGKPDFLVVKESYDPGRYLCGFAYYASLCHGADRSLFVHVPEFDSAVTVDLMLRVIKAIIARALEQRRNDC</sequence>
<dbReference type="Proteomes" id="UP001175271">
    <property type="component" value="Unassembled WGS sequence"/>
</dbReference>
<keyword evidence="7" id="KW-1185">Reference proteome</keyword>
<dbReference type="AlphaFoldDB" id="A0AA39M5E6"/>
<organism evidence="6 7">
    <name type="scientific">Steinernema hermaphroditum</name>
    <dbReference type="NCBI Taxonomy" id="289476"/>
    <lineage>
        <taxon>Eukaryota</taxon>
        <taxon>Metazoa</taxon>
        <taxon>Ecdysozoa</taxon>
        <taxon>Nematoda</taxon>
        <taxon>Chromadorea</taxon>
        <taxon>Rhabditida</taxon>
        <taxon>Tylenchina</taxon>
        <taxon>Panagrolaimomorpha</taxon>
        <taxon>Strongyloidoidea</taxon>
        <taxon>Steinernematidae</taxon>
        <taxon>Steinernema</taxon>
    </lineage>
</organism>
<reference evidence="6" key="1">
    <citation type="submission" date="2023-06" db="EMBL/GenBank/DDBJ databases">
        <title>Genomic analysis of the entomopathogenic nematode Steinernema hermaphroditum.</title>
        <authorList>
            <person name="Schwarz E.M."/>
            <person name="Heppert J.K."/>
            <person name="Baniya A."/>
            <person name="Schwartz H.T."/>
            <person name="Tan C.-H."/>
            <person name="Antoshechkin I."/>
            <person name="Sternberg P.W."/>
            <person name="Goodrich-Blair H."/>
            <person name="Dillman A.R."/>
        </authorList>
    </citation>
    <scope>NUCLEOTIDE SEQUENCE</scope>
    <source>
        <strain evidence="6">PS9179</strain>
        <tissue evidence="6">Whole animal</tissue>
    </source>
</reference>
<dbReference type="PRINTS" id="PR00706">
    <property type="entry name" value="PYROGLUPTASE"/>
</dbReference>
<comment type="caution">
    <text evidence="6">The sequence shown here is derived from an EMBL/GenBank/DDBJ whole genome shotgun (WGS) entry which is preliminary data.</text>
</comment>
<proteinExistence type="inferred from homology"/>
<dbReference type="InterPro" id="IPR016125">
    <property type="entry name" value="Peptidase_C15-like"/>
</dbReference>
<accession>A0AA39M5E6</accession>
<protein>
    <recommendedName>
        <fullName evidence="8">Peptidase C15, pyroglutamyl peptidase I-like protein</fullName>
    </recommendedName>
</protein>